<name>A0A2N7PKP8_9BACT</name>
<organism evidence="2 3">
    <name type="scientific">Caldimicrobium thiodismutans</name>
    <dbReference type="NCBI Taxonomy" id="1653476"/>
    <lineage>
        <taxon>Bacteria</taxon>
        <taxon>Pseudomonadati</taxon>
        <taxon>Thermodesulfobacteriota</taxon>
        <taxon>Thermodesulfobacteria</taxon>
        <taxon>Thermodesulfobacteriales</taxon>
        <taxon>Thermodesulfobacteriaceae</taxon>
        <taxon>Caldimicrobium</taxon>
    </lineage>
</organism>
<feature type="region of interest" description="Disordered" evidence="1">
    <location>
        <begin position="21"/>
        <end position="40"/>
    </location>
</feature>
<comment type="caution">
    <text evidence="2">The sequence shown here is derived from an EMBL/GenBank/DDBJ whole genome shotgun (WGS) entry which is preliminary data.</text>
</comment>
<sequence>MEIKGIFIPKGEGLKIEVSESYKEKNMPSSTPSKESQETSLNNFQKVIKNNLTERLNKILSSYKKALQIEIDKDLKIPVYKIIDLETQEVIKQIPLEDILKLKKAILELLKKEIKNSQFKGIFLEKEA</sequence>
<accession>A0A2N7PKP8</accession>
<dbReference type="PANTHER" id="PTHR37166">
    <property type="entry name" value="PROTEIN FLAG"/>
    <property type="match status" value="1"/>
</dbReference>
<evidence type="ECO:0000256" key="1">
    <source>
        <dbReference type="SAM" id="MobiDB-lite"/>
    </source>
</evidence>
<dbReference type="Proteomes" id="UP000235731">
    <property type="component" value="Unassembled WGS sequence"/>
</dbReference>
<reference evidence="2 3" key="1">
    <citation type="submission" date="2018-01" db="EMBL/GenBank/DDBJ databases">
        <title>Metagenomic assembled genomes from two thermal pools in the Uzon Caldera, Kamchatka, Russia.</title>
        <authorList>
            <person name="Wilkins L."/>
            <person name="Ettinger C."/>
        </authorList>
    </citation>
    <scope>NUCLEOTIDE SEQUENCE [LARGE SCALE GENOMIC DNA]</scope>
    <source>
        <strain evidence="2">ZAV-15</strain>
    </source>
</reference>
<dbReference type="AlphaFoldDB" id="A0A2N7PKP8"/>
<gene>
    <name evidence="2" type="ORF">C0197_01690</name>
</gene>
<dbReference type="InterPro" id="IPR035924">
    <property type="entry name" value="FlaG-like_sf"/>
</dbReference>
<dbReference type="EMBL" id="PNIE01000025">
    <property type="protein sequence ID" value="PMP63904.1"/>
    <property type="molecule type" value="Genomic_DNA"/>
</dbReference>
<proteinExistence type="predicted"/>
<evidence type="ECO:0000313" key="3">
    <source>
        <dbReference type="Proteomes" id="UP000235731"/>
    </source>
</evidence>
<feature type="compositionally biased region" description="Polar residues" evidence="1">
    <location>
        <begin position="27"/>
        <end position="40"/>
    </location>
</feature>
<dbReference type="PANTHER" id="PTHR37166:SF1">
    <property type="entry name" value="PROTEIN FLAG"/>
    <property type="match status" value="1"/>
</dbReference>
<dbReference type="InterPro" id="IPR005186">
    <property type="entry name" value="FlaG"/>
</dbReference>
<dbReference type="Gene3D" id="3.30.160.170">
    <property type="entry name" value="FlaG-like"/>
    <property type="match status" value="1"/>
</dbReference>
<dbReference type="SUPFAM" id="SSF160214">
    <property type="entry name" value="FlaG-like"/>
    <property type="match status" value="1"/>
</dbReference>
<evidence type="ECO:0008006" key="4">
    <source>
        <dbReference type="Google" id="ProtNLM"/>
    </source>
</evidence>
<evidence type="ECO:0000313" key="2">
    <source>
        <dbReference type="EMBL" id="PMP63904.1"/>
    </source>
</evidence>
<protein>
    <recommendedName>
        <fullName evidence="4">Flagellar protein FlaG</fullName>
    </recommendedName>
</protein>
<dbReference type="Pfam" id="PF03646">
    <property type="entry name" value="FlaG"/>
    <property type="match status" value="1"/>
</dbReference>